<dbReference type="AlphaFoldDB" id="A0A455SM29"/>
<protein>
    <submittedName>
        <fullName evidence="2">Uncharacterized protein</fullName>
    </submittedName>
</protein>
<name>A0A455SM29_9CHLR</name>
<feature type="region of interest" description="Disordered" evidence="1">
    <location>
        <begin position="1"/>
        <end position="37"/>
    </location>
</feature>
<accession>A0A455SM29</accession>
<organism evidence="2">
    <name type="scientific">Thermosporothrix sp. COM3</name>
    <dbReference type="NCBI Taxonomy" id="2490863"/>
    <lineage>
        <taxon>Bacteria</taxon>
        <taxon>Bacillati</taxon>
        <taxon>Chloroflexota</taxon>
        <taxon>Ktedonobacteria</taxon>
        <taxon>Ktedonobacterales</taxon>
        <taxon>Thermosporotrichaceae</taxon>
        <taxon>Thermosporothrix</taxon>
    </lineage>
</organism>
<proteinExistence type="predicted"/>
<gene>
    <name evidence="2" type="ORF">KTC_27230</name>
</gene>
<evidence type="ECO:0000313" key="2">
    <source>
        <dbReference type="EMBL" id="BBH87972.1"/>
    </source>
</evidence>
<reference evidence="2" key="1">
    <citation type="submission" date="2018-12" db="EMBL/GenBank/DDBJ databases">
        <title>Novel natural products biosynthetic potential of the class Ktedonobacteria.</title>
        <authorList>
            <person name="Zheng Y."/>
            <person name="Saitou A."/>
            <person name="Wang C.M."/>
            <person name="Toyoda A."/>
            <person name="Minakuchi Y."/>
            <person name="Sekiguchi Y."/>
            <person name="Ueda K."/>
            <person name="Takano H."/>
            <person name="Sakai Y."/>
            <person name="Yokota A."/>
            <person name="Yabe S."/>
        </authorList>
    </citation>
    <scope>NUCLEOTIDE SEQUENCE</scope>
    <source>
        <strain evidence="2">COM3</strain>
    </source>
</reference>
<dbReference type="EMBL" id="AP019376">
    <property type="protein sequence ID" value="BBH87972.1"/>
    <property type="molecule type" value="Genomic_DNA"/>
</dbReference>
<evidence type="ECO:0000256" key="1">
    <source>
        <dbReference type="SAM" id="MobiDB-lite"/>
    </source>
</evidence>
<sequence length="89" mass="10015">MRKGGSRAWRMRKRSDAEPAFPTEPSGKTGAEADRQRSKRLSLFDPLFSIPRACALGSVKRYDSALYQLDTVPKGLQHEQEKLPTLPTK</sequence>
<feature type="compositionally biased region" description="Basic residues" evidence="1">
    <location>
        <begin position="1"/>
        <end position="13"/>
    </location>
</feature>